<dbReference type="EMBL" id="UINC01127097">
    <property type="protein sequence ID" value="SVD05990.1"/>
    <property type="molecule type" value="Genomic_DNA"/>
</dbReference>
<dbReference type="GO" id="GO:0003723">
    <property type="term" value="F:RNA binding"/>
    <property type="evidence" value="ECO:0007669"/>
    <property type="project" value="UniProtKB-KW"/>
</dbReference>
<accession>A0A382S7U1</accession>
<gene>
    <name evidence="3" type="ORF">METZ01_LOCUS358844</name>
</gene>
<dbReference type="InterPro" id="IPR029063">
    <property type="entry name" value="SAM-dependent_MTases_sf"/>
</dbReference>
<feature type="non-terminal residue" evidence="3">
    <location>
        <position position="251"/>
    </location>
</feature>
<dbReference type="Pfam" id="PF01029">
    <property type="entry name" value="NusB"/>
    <property type="match status" value="1"/>
</dbReference>
<evidence type="ECO:0000256" key="1">
    <source>
        <dbReference type="ARBA" id="ARBA00022884"/>
    </source>
</evidence>
<proteinExistence type="predicted"/>
<reference evidence="3" key="1">
    <citation type="submission" date="2018-05" db="EMBL/GenBank/DDBJ databases">
        <authorList>
            <person name="Lanie J.A."/>
            <person name="Ng W.-L."/>
            <person name="Kazmierczak K.M."/>
            <person name="Andrzejewski T.M."/>
            <person name="Davidsen T.M."/>
            <person name="Wayne K.J."/>
            <person name="Tettelin H."/>
            <person name="Glass J.I."/>
            <person name="Rusch D."/>
            <person name="Podicherti R."/>
            <person name="Tsui H.-C.T."/>
            <person name="Winkler M.E."/>
        </authorList>
    </citation>
    <scope>NUCLEOTIDE SEQUENCE</scope>
</reference>
<dbReference type="InterPro" id="IPR035926">
    <property type="entry name" value="NusB-like_sf"/>
</dbReference>
<evidence type="ECO:0000313" key="3">
    <source>
        <dbReference type="EMBL" id="SVD05990.1"/>
    </source>
</evidence>
<keyword evidence="1" id="KW-0694">RNA-binding</keyword>
<dbReference type="SUPFAM" id="SSF48013">
    <property type="entry name" value="NusB-like"/>
    <property type="match status" value="1"/>
</dbReference>
<dbReference type="InterPro" id="IPR006027">
    <property type="entry name" value="NusB_RsmB_TIM44"/>
</dbReference>
<dbReference type="SUPFAM" id="SSF53335">
    <property type="entry name" value="S-adenosyl-L-methionine-dependent methyltransferases"/>
    <property type="match status" value="1"/>
</dbReference>
<evidence type="ECO:0000259" key="2">
    <source>
        <dbReference type="Pfam" id="PF01029"/>
    </source>
</evidence>
<sequence length="251" mass="27843">MSNQTAVSTPSSSTRLVALKLMRSVLRRRQAFDHAVNCCEEFSVLSSRDRAFVWLLVATCLRRLGQIDRLIARCISSPLPQAAWPVNDMLRLGVAQIFFLNTPSYAAVDNTVNLASGRMSRYRKLINAVLRRLVREGIPWCESQDAERLNTPDWLWRSWCGAYGESMARQIATVHLQEAPLDITAKNTTSILVELLEAKLLPTGTLRVDAGGPVAERPGFVEGQWWVQDAAAALPVALLGEIANARVIDLC</sequence>
<dbReference type="Gene3D" id="1.10.940.10">
    <property type="entry name" value="NusB-like"/>
    <property type="match status" value="1"/>
</dbReference>
<organism evidence="3">
    <name type="scientific">marine metagenome</name>
    <dbReference type="NCBI Taxonomy" id="408172"/>
    <lineage>
        <taxon>unclassified sequences</taxon>
        <taxon>metagenomes</taxon>
        <taxon>ecological metagenomes</taxon>
    </lineage>
</organism>
<dbReference type="GO" id="GO:0006355">
    <property type="term" value="P:regulation of DNA-templated transcription"/>
    <property type="evidence" value="ECO:0007669"/>
    <property type="project" value="InterPro"/>
</dbReference>
<protein>
    <recommendedName>
        <fullName evidence="2">NusB/RsmB/TIM44 domain-containing protein</fullName>
    </recommendedName>
</protein>
<feature type="domain" description="NusB/RsmB/TIM44" evidence="2">
    <location>
        <begin position="13"/>
        <end position="135"/>
    </location>
</feature>
<dbReference type="AlphaFoldDB" id="A0A382S7U1"/>
<name>A0A382S7U1_9ZZZZ</name>